<gene>
    <name evidence="2" type="ORF">CBR_g35026</name>
</gene>
<dbReference type="Proteomes" id="UP000265515">
    <property type="component" value="Unassembled WGS sequence"/>
</dbReference>
<organism evidence="2 3">
    <name type="scientific">Chara braunii</name>
    <name type="common">Braun's stonewort</name>
    <dbReference type="NCBI Taxonomy" id="69332"/>
    <lineage>
        <taxon>Eukaryota</taxon>
        <taxon>Viridiplantae</taxon>
        <taxon>Streptophyta</taxon>
        <taxon>Charophyceae</taxon>
        <taxon>Charales</taxon>
        <taxon>Characeae</taxon>
        <taxon>Chara</taxon>
    </lineage>
</organism>
<comment type="caution">
    <text evidence="2">The sequence shown here is derived from an EMBL/GenBank/DDBJ whole genome shotgun (WGS) entry which is preliminary data.</text>
</comment>
<accession>A0A388LJZ6</accession>
<evidence type="ECO:0000313" key="2">
    <source>
        <dbReference type="EMBL" id="GBG82660.1"/>
    </source>
</evidence>
<dbReference type="PANTHER" id="PTHR33492">
    <property type="entry name" value="OSJNBA0043A12.37 PROTEIN-RELATED"/>
    <property type="match status" value="1"/>
</dbReference>
<keyword evidence="3" id="KW-1185">Reference proteome</keyword>
<reference evidence="2 3" key="1">
    <citation type="journal article" date="2018" name="Cell">
        <title>The Chara Genome: Secondary Complexity and Implications for Plant Terrestrialization.</title>
        <authorList>
            <person name="Nishiyama T."/>
            <person name="Sakayama H."/>
            <person name="Vries J.D."/>
            <person name="Buschmann H."/>
            <person name="Saint-Marcoux D."/>
            <person name="Ullrich K.K."/>
            <person name="Haas F.B."/>
            <person name="Vanderstraeten L."/>
            <person name="Becker D."/>
            <person name="Lang D."/>
            <person name="Vosolsobe S."/>
            <person name="Rombauts S."/>
            <person name="Wilhelmsson P.K.I."/>
            <person name="Janitza P."/>
            <person name="Kern R."/>
            <person name="Heyl A."/>
            <person name="Rumpler F."/>
            <person name="Villalobos L.I.A.C."/>
            <person name="Clay J.M."/>
            <person name="Skokan R."/>
            <person name="Toyoda A."/>
            <person name="Suzuki Y."/>
            <person name="Kagoshima H."/>
            <person name="Schijlen E."/>
            <person name="Tajeshwar N."/>
            <person name="Catarino B."/>
            <person name="Hetherington A.J."/>
            <person name="Saltykova A."/>
            <person name="Bonnot C."/>
            <person name="Breuninger H."/>
            <person name="Symeonidi A."/>
            <person name="Radhakrishnan G.V."/>
            <person name="Van Nieuwerburgh F."/>
            <person name="Deforce D."/>
            <person name="Chang C."/>
            <person name="Karol K.G."/>
            <person name="Hedrich R."/>
            <person name="Ulvskov P."/>
            <person name="Glockner G."/>
            <person name="Delwiche C.F."/>
            <person name="Petrasek J."/>
            <person name="Van de Peer Y."/>
            <person name="Friml J."/>
            <person name="Beilby M."/>
            <person name="Dolan L."/>
            <person name="Kohara Y."/>
            <person name="Sugano S."/>
            <person name="Fujiyama A."/>
            <person name="Delaux P.-M."/>
            <person name="Quint M."/>
            <person name="TheiBen G."/>
            <person name="Hagemann M."/>
            <person name="Harholt J."/>
            <person name="Dunand C."/>
            <person name="Zachgo S."/>
            <person name="Langdale J."/>
            <person name="Maumus F."/>
            <person name="Straeten D.V.D."/>
            <person name="Gould S.B."/>
            <person name="Rensing S.A."/>
        </authorList>
    </citation>
    <scope>NUCLEOTIDE SEQUENCE [LARGE SCALE GENOMIC DNA]</scope>
    <source>
        <strain evidence="2 3">S276</strain>
    </source>
</reference>
<dbReference type="AlphaFoldDB" id="A0A388LJZ6"/>
<sequence>MKSWTWKLKWDDVEKRQVKAGVTTRKADDCEKKWDNLYQQFKRVHKFMVLSGKENFFTLTPAQRREKDFDFRMDERVYREMEVMTKADHTVHPANLADTGAEGGVQMGGSAAGKQESVPSEGAGEGQDDEAGLTRDSTFTSGSGGGAGKRKNVRQQTFEAIADVMDKHGQLMATTVDSASKRQCSVLTRQCDILEREVDIQRQHYEKADQANLMMCNALLEIAKTIRERS</sequence>
<evidence type="ECO:0000256" key="1">
    <source>
        <dbReference type="SAM" id="MobiDB-lite"/>
    </source>
</evidence>
<evidence type="ECO:0008006" key="4">
    <source>
        <dbReference type="Google" id="ProtNLM"/>
    </source>
</evidence>
<dbReference type="Gramene" id="GBG82660">
    <property type="protein sequence ID" value="GBG82660"/>
    <property type="gene ID" value="CBR_g35026"/>
</dbReference>
<feature type="compositionally biased region" description="Gly residues" evidence="1">
    <location>
        <begin position="101"/>
        <end position="111"/>
    </location>
</feature>
<feature type="region of interest" description="Disordered" evidence="1">
    <location>
        <begin position="95"/>
        <end position="153"/>
    </location>
</feature>
<name>A0A388LJZ6_CHABU</name>
<proteinExistence type="predicted"/>
<protein>
    <recommendedName>
        <fullName evidence="4">Myb-like domain-containing protein</fullName>
    </recommendedName>
</protein>
<dbReference type="EMBL" id="BFEA01000414">
    <property type="protein sequence ID" value="GBG82660.1"/>
    <property type="molecule type" value="Genomic_DNA"/>
</dbReference>
<evidence type="ECO:0000313" key="3">
    <source>
        <dbReference type="Proteomes" id="UP000265515"/>
    </source>
</evidence>
<dbReference type="PANTHER" id="PTHR33492:SF11">
    <property type="entry name" value="OS04G0670900 PROTEIN"/>
    <property type="match status" value="1"/>
</dbReference>